<sequence length="62" mass="7199">MISWAKLRSWKSADQEECAVCLEHLKSSEDLSFLPCAHRFHSKCLLPWLQNNSHCPCCRNPI</sequence>
<dbReference type="InterPro" id="IPR051834">
    <property type="entry name" value="RING_finger_E3_ligase"/>
</dbReference>
<dbReference type="PROSITE" id="PS50089">
    <property type="entry name" value="ZF_RING_2"/>
    <property type="match status" value="1"/>
</dbReference>
<evidence type="ECO:0000313" key="6">
    <source>
        <dbReference type="EMBL" id="WOG96567.1"/>
    </source>
</evidence>
<keyword evidence="3" id="KW-0862">Zinc</keyword>
<dbReference type="Gene3D" id="3.30.40.10">
    <property type="entry name" value="Zinc/RING finger domain, C3HC4 (zinc finger)"/>
    <property type="match status" value="1"/>
</dbReference>
<feature type="domain" description="RING-type" evidence="5">
    <location>
        <begin position="18"/>
        <end position="59"/>
    </location>
</feature>
<evidence type="ECO:0000256" key="1">
    <source>
        <dbReference type="ARBA" id="ARBA00022723"/>
    </source>
</evidence>
<dbReference type="GO" id="GO:0061630">
    <property type="term" value="F:ubiquitin protein ligase activity"/>
    <property type="evidence" value="ECO:0007669"/>
    <property type="project" value="TreeGrafter"/>
</dbReference>
<evidence type="ECO:0000256" key="2">
    <source>
        <dbReference type="ARBA" id="ARBA00022771"/>
    </source>
</evidence>
<name>A0AAF0WVI3_DAUCS</name>
<dbReference type="AlphaFoldDB" id="A0AAF0WVI3"/>
<dbReference type="Proteomes" id="UP000077755">
    <property type="component" value="Chromosome 4"/>
</dbReference>
<gene>
    <name evidence="6" type="ORF">DCAR_0415903</name>
</gene>
<dbReference type="Pfam" id="PF13639">
    <property type="entry name" value="zf-RING_2"/>
    <property type="match status" value="1"/>
</dbReference>
<proteinExistence type="predicted"/>
<dbReference type="InterPro" id="IPR001841">
    <property type="entry name" value="Znf_RING"/>
</dbReference>
<keyword evidence="1" id="KW-0479">Metal-binding</keyword>
<evidence type="ECO:0000256" key="4">
    <source>
        <dbReference type="PROSITE-ProRule" id="PRU00175"/>
    </source>
</evidence>
<evidence type="ECO:0000259" key="5">
    <source>
        <dbReference type="PROSITE" id="PS50089"/>
    </source>
</evidence>
<protein>
    <recommendedName>
        <fullName evidence="5">RING-type domain-containing protein</fullName>
    </recommendedName>
</protein>
<dbReference type="GO" id="GO:0008270">
    <property type="term" value="F:zinc ion binding"/>
    <property type="evidence" value="ECO:0007669"/>
    <property type="project" value="UniProtKB-KW"/>
</dbReference>
<evidence type="ECO:0000256" key="3">
    <source>
        <dbReference type="ARBA" id="ARBA00022833"/>
    </source>
</evidence>
<organism evidence="6 7">
    <name type="scientific">Daucus carota subsp. sativus</name>
    <name type="common">Carrot</name>
    <dbReference type="NCBI Taxonomy" id="79200"/>
    <lineage>
        <taxon>Eukaryota</taxon>
        <taxon>Viridiplantae</taxon>
        <taxon>Streptophyta</taxon>
        <taxon>Embryophyta</taxon>
        <taxon>Tracheophyta</taxon>
        <taxon>Spermatophyta</taxon>
        <taxon>Magnoliopsida</taxon>
        <taxon>eudicotyledons</taxon>
        <taxon>Gunneridae</taxon>
        <taxon>Pentapetalae</taxon>
        <taxon>asterids</taxon>
        <taxon>campanulids</taxon>
        <taxon>Apiales</taxon>
        <taxon>Apiaceae</taxon>
        <taxon>Apioideae</taxon>
        <taxon>Scandiceae</taxon>
        <taxon>Daucinae</taxon>
        <taxon>Daucus</taxon>
        <taxon>Daucus sect. Daucus</taxon>
    </lineage>
</organism>
<reference evidence="6" key="1">
    <citation type="journal article" date="2016" name="Nat. Genet.">
        <title>A high-quality carrot genome assembly provides new insights into carotenoid accumulation and asterid genome evolution.</title>
        <authorList>
            <person name="Iorizzo M."/>
            <person name="Ellison S."/>
            <person name="Senalik D."/>
            <person name="Zeng P."/>
            <person name="Satapoomin P."/>
            <person name="Huang J."/>
            <person name="Bowman M."/>
            <person name="Iovene M."/>
            <person name="Sanseverino W."/>
            <person name="Cavagnaro P."/>
            <person name="Yildiz M."/>
            <person name="Macko-Podgorni A."/>
            <person name="Moranska E."/>
            <person name="Grzebelus E."/>
            <person name="Grzebelus D."/>
            <person name="Ashrafi H."/>
            <person name="Zheng Z."/>
            <person name="Cheng S."/>
            <person name="Spooner D."/>
            <person name="Van Deynze A."/>
            <person name="Simon P."/>
        </authorList>
    </citation>
    <scope>NUCLEOTIDE SEQUENCE</scope>
    <source>
        <tissue evidence="6">Leaf</tissue>
    </source>
</reference>
<evidence type="ECO:0000313" key="7">
    <source>
        <dbReference type="Proteomes" id="UP000077755"/>
    </source>
</evidence>
<dbReference type="SUPFAM" id="SSF57850">
    <property type="entry name" value="RING/U-box"/>
    <property type="match status" value="1"/>
</dbReference>
<dbReference type="SMART" id="SM00184">
    <property type="entry name" value="RING"/>
    <property type="match status" value="1"/>
</dbReference>
<dbReference type="InterPro" id="IPR013083">
    <property type="entry name" value="Znf_RING/FYVE/PHD"/>
</dbReference>
<accession>A0AAF0WVI3</accession>
<dbReference type="EMBL" id="CP093346">
    <property type="protein sequence ID" value="WOG96567.1"/>
    <property type="molecule type" value="Genomic_DNA"/>
</dbReference>
<reference evidence="6" key="2">
    <citation type="submission" date="2022-03" db="EMBL/GenBank/DDBJ databases">
        <title>Draft title - Genomic analysis of global carrot germplasm unveils the trajectory of domestication and the origin of high carotenoid orange carrot.</title>
        <authorList>
            <person name="Iorizzo M."/>
            <person name="Ellison S."/>
            <person name="Senalik D."/>
            <person name="Macko-Podgorni A."/>
            <person name="Grzebelus D."/>
            <person name="Bostan H."/>
            <person name="Rolling W."/>
            <person name="Curaba J."/>
            <person name="Simon P."/>
        </authorList>
    </citation>
    <scope>NUCLEOTIDE SEQUENCE</scope>
    <source>
        <tissue evidence="6">Leaf</tissue>
    </source>
</reference>
<keyword evidence="7" id="KW-1185">Reference proteome</keyword>
<dbReference type="PANTHER" id="PTHR45931">
    <property type="entry name" value="SI:CH211-59O9.10"/>
    <property type="match status" value="1"/>
</dbReference>
<dbReference type="GO" id="GO:0005634">
    <property type="term" value="C:nucleus"/>
    <property type="evidence" value="ECO:0007669"/>
    <property type="project" value="TreeGrafter"/>
</dbReference>
<keyword evidence="2 4" id="KW-0863">Zinc-finger</keyword>
<dbReference type="GO" id="GO:0006511">
    <property type="term" value="P:ubiquitin-dependent protein catabolic process"/>
    <property type="evidence" value="ECO:0007669"/>
    <property type="project" value="TreeGrafter"/>
</dbReference>
<dbReference type="PANTHER" id="PTHR45931:SF3">
    <property type="entry name" value="RING ZINC FINGER-CONTAINING PROTEIN"/>
    <property type="match status" value="1"/>
</dbReference>